<evidence type="ECO:0000256" key="2">
    <source>
        <dbReference type="ARBA" id="ARBA00022448"/>
    </source>
</evidence>
<feature type="transmembrane region" description="Helical" evidence="7">
    <location>
        <begin position="603"/>
        <end position="623"/>
    </location>
</feature>
<evidence type="ECO:0000313" key="10">
    <source>
        <dbReference type="Proteomes" id="UP000053758"/>
    </source>
</evidence>
<evidence type="ECO:0000256" key="1">
    <source>
        <dbReference type="ARBA" id="ARBA00004141"/>
    </source>
</evidence>
<feature type="transmembrane region" description="Helical" evidence="7">
    <location>
        <begin position="433"/>
        <end position="455"/>
    </location>
</feature>
<dbReference type="HOGENOM" id="CLU_001265_52_1_1"/>
<dbReference type="InterPro" id="IPR020846">
    <property type="entry name" value="MFS_dom"/>
</dbReference>
<feature type="region of interest" description="Disordered" evidence="6">
    <location>
        <begin position="89"/>
        <end position="279"/>
    </location>
</feature>
<dbReference type="GeneID" id="26306324"/>
<proteinExistence type="predicted"/>
<dbReference type="InterPro" id="IPR005829">
    <property type="entry name" value="Sugar_transporter_CS"/>
</dbReference>
<gene>
    <name evidence="9" type="ORF">PAN0_017d5436</name>
</gene>
<dbReference type="AlphaFoldDB" id="A0A081CKL4"/>
<keyword evidence="3 7" id="KW-0812">Transmembrane</keyword>
<feature type="transmembrane region" description="Helical" evidence="7">
    <location>
        <begin position="400"/>
        <end position="421"/>
    </location>
</feature>
<dbReference type="InterPro" id="IPR036259">
    <property type="entry name" value="MFS_trans_sf"/>
</dbReference>
<sequence length="792" mass="86645">MLFHFCFPSLSPSPLPSVPDATSLAPLAETSKRPPVPAARWLVGVFARLARTTSLRTPHCPVYALAAVPRLGSSSGSPSRAHHIYGVSEETAMPSSPPSPPSAIPSSSTASASQSAPLRTLPGPTSYQSHSSTPRTSVSRARTNGKARAQPSRSPSNRDSEHDSTSTDDFFHDDDDEDDDAEDAARRPFLQHRPSSTSSSRRNRTSARPGNRRSDSIKMKRSHPQKLNDQYRDDETAAKSAGALEASNDSAAGSSPRGDSSNAGEGARGPGNVTLDDLFDPTKTLQENKSMMISAELDRMGMGRYQICIWFLCGCGYFIDLLWAQALGLIVTQVAYEFDDQIHGATGPLQTAFSTGLTVGAFFFGFAVDVVGRRWSFYLTTFIASVFGIASGGARSFDTLCVLAAFIGFGIGGNIPIDATITLEFLPTNRRFLVAALSIFQPLGVLVCSGISYGLIPKYACDSAATCTRSNNMGWRYTLYTLGCITWLIFVARFFVFKFRESPQYLLARGKDAKALKVIRQILETNKSKLEPLFSQDDFREAARRIAAHEGRDYEEEDEGLHAGGVKRSRMAAAKKSAREMLALFLNAKTLFRNRTMARVTTIIWITFIADFWGFTLAGFYLPQILRAKGVQEDTSIETIYRNYILIYFPGIFAVAFGAAMIEVPRFGRQWAMVVSSALMAVSFFLFSRVSGTAGSIGLNAMEYFFQSFFNSILYAFVPEIYPSQVRGTASGLASTLGRIASIVAPLAADPLYRDKTEEQARHVLYLAGSITLLCPIALAFLPYDTRGMRVY</sequence>
<feature type="transmembrane region" description="Helical" evidence="7">
    <location>
        <begin position="643"/>
        <end position="664"/>
    </location>
</feature>
<dbReference type="RefSeq" id="XP_014654497.1">
    <property type="nucleotide sequence ID" value="XM_014799011.1"/>
</dbReference>
<accession>A0A081CKL4</accession>
<protein>
    <submittedName>
        <fullName evidence="9">Membrane transporter</fullName>
    </submittedName>
</protein>
<name>A0A081CKL4_PSEA2</name>
<comment type="subcellular location">
    <subcellularLocation>
        <location evidence="1">Membrane</location>
        <topology evidence="1">Multi-pass membrane protein</topology>
    </subcellularLocation>
</comment>
<feature type="compositionally biased region" description="Polar residues" evidence="6">
    <location>
        <begin position="123"/>
        <end position="142"/>
    </location>
</feature>
<feature type="transmembrane region" description="Helical" evidence="7">
    <location>
        <begin position="307"/>
        <end position="331"/>
    </location>
</feature>
<feature type="transmembrane region" description="Helical" evidence="7">
    <location>
        <begin position="351"/>
        <end position="368"/>
    </location>
</feature>
<dbReference type="CDD" id="cd17316">
    <property type="entry name" value="MFS_SV2_like"/>
    <property type="match status" value="1"/>
</dbReference>
<feature type="transmembrane region" description="Helical" evidence="7">
    <location>
        <begin position="671"/>
        <end position="691"/>
    </location>
</feature>
<dbReference type="EMBL" id="DF830084">
    <property type="protein sequence ID" value="GAK67210.1"/>
    <property type="molecule type" value="Genomic_DNA"/>
</dbReference>
<dbReference type="GO" id="GO:0022857">
    <property type="term" value="F:transmembrane transporter activity"/>
    <property type="evidence" value="ECO:0007669"/>
    <property type="project" value="InterPro"/>
</dbReference>
<evidence type="ECO:0000313" key="9">
    <source>
        <dbReference type="EMBL" id="GAK67210.1"/>
    </source>
</evidence>
<evidence type="ECO:0000259" key="8">
    <source>
        <dbReference type="PROSITE" id="PS50850"/>
    </source>
</evidence>
<keyword evidence="2" id="KW-0813">Transport</keyword>
<evidence type="ECO:0000256" key="6">
    <source>
        <dbReference type="SAM" id="MobiDB-lite"/>
    </source>
</evidence>
<evidence type="ECO:0000256" key="5">
    <source>
        <dbReference type="ARBA" id="ARBA00023136"/>
    </source>
</evidence>
<dbReference type="Proteomes" id="UP000053758">
    <property type="component" value="Unassembled WGS sequence"/>
</dbReference>
<dbReference type="GO" id="GO:0016020">
    <property type="term" value="C:membrane"/>
    <property type="evidence" value="ECO:0007669"/>
    <property type="project" value="UniProtKB-SubCell"/>
</dbReference>
<feature type="transmembrane region" description="Helical" evidence="7">
    <location>
        <begin position="764"/>
        <end position="784"/>
    </location>
</feature>
<feature type="transmembrane region" description="Helical" evidence="7">
    <location>
        <begin position="475"/>
        <end position="496"/>
    </location>
</feature>
<keyword evidence="4 7" id="KW-1133">Transmembrane helix</keyword>
<dbReference type="Gene3D" id="1.20.1250.20">
    <property type="entry name" value="MFS general substrate transporter like domains"/>
    <property type="match status" value="1"/>
</dbReference>
<reference evidence="9" key="1">
    <citation type="submission" date="2014-07" db="EMBL/GenBank/DDBJ databases">
        <title>Draft genome sequence of the yeast Pseudozyma antarctica JCM 10317 known as a producer of lipase B which used in a wide range of industrial applications.</title>
        <authorList>
            <person name="Morita T."/>
            <person name="Saika A."/>
            <person name="Koike H."/>
        </authorList>
    </citation>
    <scope>NUCLEOTIDE SEQUENCE</scope>
    <source>
        <strain evidence="9">JCM 10317</strain>
    </source>
</reference>
<dbReference type="Pfam" id="PF00083">
    <property type="entry name" value="Sugar_tr"/>
    <property type="match status" value="1"/>
</dbReference>
<feature type="compositionally biased region" description="Polar residues" evidence="6">
    <location>
        <begin position="247"/>
        <end position="263"/>
    </location>
</feature>
<evidence type="ECO:0000256" key="7">
    <source>
        <dbReference type="SAM" id="Phobius"/>
    </source>
</evidence>
<evidence type="ECO:0000256" key="3">
    <source>
        <dbReference type="ARBA" id="ARBA00022692"/>
    </source>
</evidence>
<dbReference type="SUPFAM" id="SSF103473">
    <property type="entry name" value="MFS general substrate transporter"/>
    <property type="match status" value="1"/>
</dbReference>
<dbReference type="InterPro" id="IPR005828">
    <property type="entry name" value="MFS_sugar_transport-like"/>
</dbReference>
<dbReference type="PROSITE" id="PS00217">
    <property type="entry name" value="SUGAR_TRANSPORT_2"/>
    <property type="match status" value="1"/>
</dbReference>
<dbReference type="PANTHER" id="PTHR23511">
    <property type="entry name" value="SYNAPTIC VESICLE GLYCOPROTEIN 2"/>
    <property type="match status" value="1"/>
</dbReference>
<feature type="transmembrane region" description="Helical" evidence="7">
    <location>
        <begin position="375"/>
        <end position="394"/>
    </location>
</feature>
<keyword evidence="10" id="KW-1185">Reference proteome</keyword>
<feature type="compositionally biased region" description="Acidic residues" evidence="6">
    <location>
        <begin position="171"/>
        <end position="182"/>
    </location>
</feature>
<feature type="compositionally biased region" description="Low complexity" evidence="6">
    <location>
        <begin position="104"/>
        <end position="117"/>
    </location>
</feature>
<feature type="domain" description="Major facilitator superfamily (MFS) profile" evidence="8">
    <location>
        <begin position="309"/>
        <end position="787"/>
    </location>
</feature>
<feature type="compositionally biased region" description="Basic and acidic residues" evidence="6">
    <location>
        <begin position="156"/>
        <end position="165"/>
    </location>
</feature>
<organism evidence="9">
    <name type="scientific">Pseudozyma antarctica</name>
    <name type="common">Yeast</name>
    <name type="synonym">Candida antarctica</name>
    <dbReference type="NCBI Taxonomy" id="84753"/>
    <lineage>
        <taxon>Eukaryota</taxon>
        <taxon>Fungi</taxon>
        <taxon>Dikarya</taxon>
        <taxon>Basidiomycota</taxon>
        <taxon>Ustilaginomycotina</taxon>
        <taxon>Ustilaginomycetes</taxon>
        <taxon>Ustilaginales</taxon>
        <taxon>Ustilaginaceae</taxon>
        <taxon>Moesziomyces</taxon>
    </lineage>
</organism>
<keyword evidence="5 7" id="KW-0472">Membrane</keyword>
<dbReference type="PANTHER" id="PTHR23511:SF3">
    <property type="entry name" value="MAJOR FACILITATOR SUPERFAMILY (MFS) PROFILE DOMAIN-CONTAINING PROTEIN"/>
    <property type="match status" value="1"/>
</dbReference>
<evidence type="ECO:0000256" key="4">
    <source>
        <dbReference type="ARBA" id="ARBA00022989"/>
    </source>
</evidence>
<dbReference type="PROSITE" id="PS50850">
    <property type="entry name" value="MFS"/>
    <property type="match status" value="1"/>
</dbReference>